<evidence type="ECO:0000313" key="2">
    <source>
        <dbReference type="Proteomes" id="UP000286415"/>
    </source>
</evidence>
<organism evidence="1 2">
    <name type="scientific">Clonorchis sinensis</name>
    <name type="common">Chinese liver fluke</name>
    <dbReference type="NCBI Taxonomy" id="79923"/>
    <lineage>
        <taxon>Eukaryota</taxon>
        <taxon>Metazoa</taxon>
        <taxon>Spiralia</taxon>
        <taxon>Lophotrochozoa</taxon>
        <taxon>Platyhelminthes</taxon>
        <taxon>Trematoda</taxon>
        <taxon>Digenea</taxon>
        <taxon>Opisthorchiida</taxon>
        <taxon>Opisthorchiata</taxon>
        <taxon>Opisthorchiidae</taxon>
        <taxon>Clonorchis</taxon>
    </lineage>
</organism>
<keyword evidence="2" id="KW-1185">Reference proteome</keyword>
<dbReference type="EMBL" id="NIRI02000056">
    <property type="protein sequence ID" value="KAG5444159.1"/>
    <property type="molecule type" value="Genomic_DNA"/>
</dbReference>
<sequence>MSSKKGETGRGPSKNFQQPYDYYITLVSRRPGTAHSVAWKHHKREIQLGSRILSTQNSRSMAGEIITRIGIFMKTTHKVAENSSTAHKGFRSSWGPSGRRSSRVSVNLMFFLNPNWTECEKYTHLQINLVFTGDSSESLVFYAVLQLNVLHTGHLMFQLVRYSKIGIPRSFPDQPNEATFIG</sequence>
<dbReference type="Proteomes" id="UP000286415">
    <property type="component" value="Unassembled WGS sequence"/>
</dbReference>
<evidence type="ECO:0000313" key="1">
    <source>
        <dbReference type="EMBL" id="KAG5444159.1"/>
    </source>
</evidence>
<gene>
    <name evidence="1" type="ORF">CSKR_101649</name>
</gene>
<comment type="caution">
    <text evidence="1">The sequence shown here is derived from an EMBL/GenBank/DDBJ whole genome shotgun (WGS) entry which is preliminary data.</text>
</comment>
<reference evidence="1 2" key="2">
    <citation type="journal article" date="2021" name="Genomics">
        <title>High-quality reference genome for Clonorchis sinensis.</title>
        <authorList>
            <person name="Young N.D."/>
            <person name="Stroehlein A.J."/>
            <person name="Kinkar L."/>
            <person name="Wang T."/>
            <person name="Sohn W.M."/>
            <person name="Chang B.C.H."/>
            <person name="Kaur P."/>
            <person name="Weisz D."/>
            <person name="Dudchenko O."/>
            <person name="Aiden E.L."/>
            <person name="Korhonen P.K."/>
            <person name="Gasser R.B."/>
        </authorList>
    </citation>
    <scope>NUCLEOTIDE SEQUENCE [LARGE SCALE GENOMIC DNA]</scope>
    <source>
        <strain evidence="1">Cs-k2</strain>
    </source>
</reference>
<proteinExistence type="predicted"/>
<dbReference type="AlphaFoldDB" id="A0A419Q6D5"/>
<protein>
    <submittedName>
        <fullName evidence="1">Uncharacterized protein</fullName>
    </submittedName>
</protein>
<reference evidence="1 2" key="1">
    <citation type="journal article" date="2018" name="Biotechnol. Adv.">
        <title>Improved genomic resources and new bioinformatic workflow for the carcinogenic parasite Clonorchis sinensis: Biotechnological implications.</title>
        <authorList>
            <person name="Wang D."/>
            <person name="Korhonen P.K."/>
            <person name="Gasser R.B."/>
            <person name="Young N.D."/>
        </authorList>
    </citation>
    <scope>NUCLEOTIDE SEQUENCE [LARGE SCALE GENOMIC DNA]</scope>
    <source>
        <strain evidence="1">Cs-k2</strain>
    </source>
</reference>
<name>A0A419Q6D5_CLOSI</name>
<dbReference type="InParanoid" id="A0A419Q6D5"/>
<accession>A0A419Q6D5</accession>